<keyword evidence="5" id="KW-1185">Reference proteome</keyword>
<feature type="compositionally biased region" description="Basic and acidic residues" evidence="2">
    <location>
        <begin position="38"/>
        <end position="49"/>
    </location>
</feature>
<feature type="region of interest" description="Disordered" evidence="2">
    <location>
        <begin position="153"/>
        <end position="178"/>
    </location>
</feature>
<evidence type="ECO:0000256" key="2">
    <source>
        <dbReference type="SAM" id="MobiDB-lite"/>
    </source>
</evidence>
<feature type="compositionally biased region" description="Polar residues" evidence="2">
    <location>
        <begin position="161"/>
        <end position="176"/>
    </location>
</feature>
<feature type="region of interest" description="Disordered" evidence="2">
    <location>
        <begin position="1"/>
        <end position="82"/>
    </location>
</feature>
<feature type="domain" description="F-box" evidence="3">
    <location>
        <begin position="216"/>
        <end position="266"/>
    </location>
</feature>
<keyword evidence="1" id="KW-0833">Ubl conjugation pathway</keyword>
<protein>
    <recommendedName>
        <fullName evidence="3">F-box domain-containing protein</fullName>
    </recommendedName>
</protein>
<dbReference type="Gene3D" id="1.20.1280.50">
    <property type="match status" value="1"/>
</dbReference>
<dbReference type="EMBL" id="MU003848">
    <property type="protein sequence ID" value="KAF2717245.1"/>
    <property type="molecule type" value="Genomic_DNA"/>
</dbReference>
<feature type="compositionally biased region" description="Basic and acidic residues" evidence="2">
    <location>
        <begin position="63"/>
        <end position="82"/>
    </location>
</feature>
<sequence length="540" mass="60852">MSSPPGENEAALEAFRRQWKEEVSARNRVPNRRTPSRSADDGSRREPTKRSAQAAESGPSTQRHADAADEVEPRSYHDLPNKEELLKLGAEGQNHDRDAYKLREPVNALEHYERAVEKETQGQLGDSIKHYRTAFKLDDAVHEKYKQKHFAHAWSKKPGQINPSNASATVPNTAHHSLQGRAPPGLPASLKELVDSFAELHIEPAAPPTDASPQAPSPIAALPEEILSHVLTELAIKDVAAFARLALVCKRLAYLVLTEERIWKRIVLGHEHGFAAMHYDYQCEVEGDPLEANDEIARYLGSYDEIVETQQLPEMPNPAIVFATTTQSLLHSHYAASWRQMFRQRPRVRFNGCYISTVNYTRPGMLSTNTLSWGAPVHVVTYYRYLRFFRDGTAISLLTTSEPTDVVHHLTRENLHKHHGNTLPSSVMKDALRGRWRLTGPMHTPLRPAPGTAVAEQGEEQPETIEAEGDVHIETEGVVPKYMYKMQLGMSHAGKGARNNKLAWKGFWSYNRLADDWAEFGLKNDRAFYWSRVRSYGNGL</sequence>
<dbReference type="AlphaFoldDB" id="A0A9P4Q0I9"/>
<dbReference type="PANTHER" id="PTHR12874:SF9">
    <property type="entry name" value="F-BOX ONLY PROTEIN 48"/>
    <property type="match status" value="1"/>
</dbReference>
<evidence type="ECO:0000259" key="3">
    <source>
        <dbReference type="PROSITE" id="PS50181"/>
    </source>
</evidence>
<comment type="caution">
    <text evidence="4">The sequence shown here is derived from an EMBL/GenBank/DDBJ whole genome shotgun (WGS) entry which is preliminary data.</text>
</comment>
<dbReference type="OrthoDB" id="2117972at2759"/>
<dbReference type="PANTHER" id="PTHR12874">
    <property type="entry name" value="F-BOX ONLY PROTEIN 48-RELATED"/>
    <property type="match status" value="1"/>
</dbReference>
<dbReference type="InterPro" id="IPR001810">
    <property type="entry name" value="F-box_dom"/>
</dbReference>
<dbReference type="InterPro" id="IPR036047">
    <property type="entry name" value="F-box-like_dom_sf"/>
</dbReference>
<feature type="compositionally biased region" description="Basic and acidic residues" evidence="2">
    <location>
        <begin position="14"/>
        <end position="25"/>
    </location>
</feature>
<evidence type="ECO:0000313" key="4">
    <source>
        <dbReference type="EMBL" id="KAF2717245.1"/>
    </source>
</evidence>
<dbReference type="InterPro" id="IPR045464">
    <property type="entry name" value="Hrt3/FBXO9_C"/>
</dbReference>
<reference evidence="4" key="1">
    <citation type="journal article" date="2020" name="Stud. Mycol.">
        <title>101 Dothideomycetes genomes: a test case for predicting lifestyles and emergence of pathogens.</title>
        <authorList>
            <person name="Haridas S."/>
            <person name="Albert R."/>
            <person name="Binder M."/>
            <person name="Bloem J."/>
            <person name="Labutti K."/>
            <person name="Salamov A."/>
            <person name="Andreopoulos B."/>
            <person name="Baker S."/>
            <person name="Barry K."/>
            <person name="Bills G."/>
            <person name="Bluhm B."/>
            <person name="Cannon C."/>
            <person name="Castanera R."/>
            <person name="Culley D."/>
            <person name="Daum C."/>
            <person name="Ezra D."/>
            <person name="Gonzalez J."/>
            <person name="Henrissat B."/>
            <person name="Kuo A."/>
            <person name="Liang C."/>
            <person name="Lipzen A."/>
            <person name="Lutzoni F."/>
            <person name="Magnuson J."/>
            <person name="Mondo S."/>
            <person name="Nolan M."/>
            <person name="Ohm R."/>
            <person name="Pangilinan J."/>
            <person name="Park H.-J."/>
            <person name="Ramirez L."/>
            <person name="Alfaro M."/>
            <person name="Sun H."/>
            <person name="Tritt A."/>
            <person name="Yoshinaga Y."/>
            <person name="Zwiers L.-H."/>
            <person name="Turgeon B."/>
            <person name="Goodwin S."/>
            <person name="Spatafora J."/>
            <person name="Crous P."/>
            <person name="Grigoriev I."/>
        </authorList>
    </citation>
    <scope>NUCLEOTIDE SEQUENCE</scope>
    <source>
        <strain evidence="4">CBS 116435</strain>
    </source>
</reference>
<dbReference type="Pfam" id="PF12937">
    <property type="entry name" value="F-box-like"/>
    <property type="match status" value="1"/>
</dbReference>
<accession>A0A9P4Q0I9</accession>
<gene>
    <name evidence="4" type="ORF">K431DRAFT_288697</name>
</gene>
<dbReference type="Proteomes" id="UP000799441">
    <property type="component" value="Unassembled WGS sequence"/>
</dbReference>
<organism evidence="4 5">
    <name type="scientific">Polychaeton citri CBS 116435</name>
    <dbReference type="NCBI Taxonomy" id="1314669"/>
    <lineage>
        <taxon>Eukaryota</taxon>
        <taxon>Fungi</taxon>
        <taxon>Dikarya</taxon>
        <taxon>Ascomycota</taxon>
        <taxon>Pezizomycotina</taxon>
        <taxon>Dothideomycetes</taxon>
        <taxon>Dothideomycetidae</taxon>
        <taxon>Capnodiales</taxon>
        <taxon>Capnodiaceae</taxon>
        <taxon>Polychaeton</taxon>
    </lineage>
</organism>
<proteinExistence type="predicted"/>
<name>A0A9P4Q0I9_9PEZI</name>
<dbReference type="PROSITE" id="PS50181">
    <property type="entry name" value="FBOX"/>
    <property type="match status" value="1"/>
</dbReference>
<dbReference type="Pfam" id="PF19270">
    <property type="entry name" value="FBO_C"/>
    <property type="match status" value="1"/>
</dbReference>
<evidence type="ECO:0000313" key="5">
    <source>
        <dbReference type="Proteomes" id="UP000799441"/>
    </source>
</evidence>
<evidence type="ECO:0000256" key="1">
    <source>
        <dbReference type="ARBA" id="ARBA00022786"/>
    </source>
</evidence>
<dbReference type="GO" id="GO:0005737">
    <property type="term" value="C:cytoplasm"/>
    <property type="evidence" value="ECO:0007669"/>
    <property type="project" value="TreeGrafter"/>
</dbReference>
<dbReference type="GO" id="GO:0019005">
    <property type="term" value="C:SCF ubiquitin ligase complex"/>
    <property type="evidence" value="ECO:0007669"/>
    <property type="project" value="TreeGrafter"/>
</dbReference>
<dbReference type="SUPFAM" id="SSF81383">
    <property type="entry name" value="F-box domain"/>
    <property type="match status" value="1"/>
</dbReference>
<dbReference type="GO" id="GO:0031146">
    <property type="term" value="P:SCF-dependent proteasomal ubiquitin-dependent protein catabolic process"/>
    <property type="evidence" value="ECO:0007669"/>
    <property type="project" value="TreeGrafter"/>
</dbReference>